<dbReference type="PANTHER" id="PTHR31210">
    <property type="entry name" value="OS06G0731900 PROTEIN"/>
    <property type="match status" value="1"/>
</dbReference>
<dbReference type="AlphaFoldDB" id="A0A9N7MRE1"/>
<keyword evidence="1" id="KW-1133">Transmembrane helix</keyword>
<evidence type="ECO:0000313" key="3">
    <source>
        <dbReference type="Proteomes" id="UP001153555"/>
    </source>
</evidence>
<dbReference type="InterPro" id="IPR007877">
    <property type="entry name" value="DUF707"/>
</dbReference>
<keyword evidence="3" id="KW-1185">Reference proteome</keyword>
<organism evidence="2 3">
    <name type="scientific">Striga hermonthica</name>
    <name type="common">Purple witchweed</name>
    <name type="synonym">Buchnera hermonthica</name>
    <dbReference type="NCBI Taxonomy" id="68872"/>
    <lineage>
        <taxon>Eukaryota</taxon>
        <taxon>Viridiplantae</taxon>
        <taxon>Streptophyta</taxon>
        <taxon>Embryophyta</taxon>
        <taxon>Tracheophyta</taxon>
        <taxon>Spermatophyta</taxon>
        <taxon>Magnoliopsida</taxon>
        <taxon>eudicotyledons</taxon>
        <taxon>Gunneridae</taxon>
        <taxon>Pentapetalae</taxon>
        <taxon>asterids</taxon>
        <taxon>lamiids</taxon>
        <taxon>Lamiales</taxon>
        <taxon>Orobanchaceae</taxon>
        <taxon>Buchnereae</taxon>
        <taxon>Striga</taxon>
    </lineage>
</organism>
<keyword evidence="1" id="KW-0812">Transmembrane</keyword>
<sequence length="409" mass="46741">MKSYNCPFPLSDPKSRYCLCSLLITVSLICGVYLIGGAWLRKDLFKLAPGIGLKMKHQPQDSDKCEVSSLDIEVDDSTHTTCLGRCKGECRPIGSEALPKGIVSSSSNLEMRPLWGPVSEDSKSTRGPGLLAIAVGIKQKRLVDQIVKKFLENDFVVMLFHYDGVVDGWRDLEWSDRVVHITAPNQTKWWFAKRFLHPDIVAEYGYIFLWDEDLGVENFHPRRYISIVKEEGLEISQPALDRGKSEVHHSITVRRRKSRVHRRYHKFKGGGRCDDNSTAPPCVGWVEMMAPVFSRAAWRCAWYMLQNDLIHAWGLDMKLGYCAQGDRTMKVGVVDEEYIVHLGLPTLGGFLDDKYTAGDNMYNLSNRSAVRRQSYTEMLIFSNRWKKAVKEDQCWVDPFTRPTQRPKVD</sequence>
<name>A0A9N7MRE1_STRHE</name>
<evidence type="ECO:0000256" key="1">
    <source>
        <dbReference type="SAM" id="Phobius"/>
    </source>
</evidence>
<proteinExistence type="predicted"/>
<dbReference type="Pfam" id="PF05212">
    <property type="entry name" value="DUF707"/>
    <property type="match status" value="1"/>
</dbReference>
<keyword evidence="1" id="KW-0472">Membrane</keyword>
<gene>
    <name evidence="2" type="ORF">SHERM_14414</name>
</gene>
<protein>
    <submittedName>
        <fullName evidence="2">Uncharacterized protein</fullName>
    </submittedName>
</protein>
<dbReference type="OrthoDB" id="9985979at2759"/>
<reference evidence="2" key="1">
    <citation type="submission" date="2019-12" db="EMBL/GenBank/DDBJ databases">
        <authorList>
            <person name="Scholes J."/>
        </authorList>
    </citation>
    <scope>NUCLEOTIDE SEQUENCE</scope>
</reference>
<accession>A0A9N7MRE1</accession>
<dbReference type="Proteomes" id="UP001153555">
    <property type="component" value="Unassembled WGS sequence"/>
</dbReference>
<feature type="transmembrane region" description="Helical" evidence="1">
    <location>
        <begin position="20"/>
        <end position="40"/>
    </location>
</feature>
<dbReference type="PANTHER" id="PTHR31210:SF11">
    <property type="entry name" value="KETOGLUTARATE REDUCTASE TRANS-SPLICING-LIKE PROTEIN, PUTATIVE (DUF707)-RELATED"/>
    <property type="match status" value="1"/>
</dbReference>
<evidence type="ECO:0000313" key="2">
    <source>
        <dbReference type="EMBL" id="CAA0814083.1"/>
    </source>
</evidence>
<dbReference type="EMBL" id="CACSLK010012206">
    <property type="protein sequence ID" value="CAA0814083.1"/>
    <property type="molecule type" value="Genomic_DNA"/>
</dbReference>
<comment type="caution">
    <text evidence="2">The sequence shown here is derived from an EMBL/GenBank/DDBJ whole genome shotgun (WGS) entry which is preliminary data.</text>
</comment>